<keyword evidence="1" id="KW-0812">Transmembrane</keyword>
<dbReference type="InterPro" id="IPR046295">
    <property type="entry name" value="DUF6332"/>
</dbReference>
<gene>
    <name evidence="2" type="ORF">GCM10012280_54270</name>
</gene>
<reference evidence="2" key="2">
    <citation type="submission" date="2020-09" db="EMBL/GenBank/DDBJ databases">
        <authorList>
            <person name="Sun Q."/>
            <person name="Zhou Y."/>
        </authorList>
    </citation>
    <scope>NUCLEOTIDE SEQUENCE</scope>
    <source>
        <strain evidence="2">CGMCC 4.7201</strain>
    </source>
</reference>
<feature type="transmembrane region" description="Helical" evidence="1">
    <location>
        <begin position="52"/>
        <end position="71"/>
    </location>
</feature>
<dbReference type="AlphaFoldDB" id="A0A917ZWT0"/>
<proteinExistence type="predicted"/>
<evidence type="ECO:0000313" key="3">
    <source>
        <dbReference type="Proteomes" id="UP000641932"/>
    </source>
</evidence>
<organism evidence="2 3">
    <name type="scientific">Wenjunlia tyrosinilytica</name>
    <dbReference type="NCBI Taxonomy" id="1544741"/>
    <lineage>
        <taxon>Bacteria</taxon>
        <taxon>Bacillati</taxon>
        <taxon>Actinomycetota</taxon>
        <taxon>Actinomycetes</taxon>
        <taxon>Kitasatosporales</taxon>
        <taxon>Streptomycetaceae</taxon>
        <taxon>Wenjunlia</taxon>
    </lineage>
</organism>
<protein>
    <submittedName>
        <fullName evidence="2">Uncharacterized protein</fullName>
    </submittedName>
</protein>
<feature type="transmembrane region" description="Helical" evidence="1">
    <location>
        <begin position="12"/>
        <end position="40"/>
    </location>
</feature>
<comment type="caution">
    <text evidence="2">The sequence shown here is derived from an EMBL/GenBank/DDBJ whole genome shotgun (WGS) entry which is preliminary data.</text>
</comment>
<reference evidence="2" key="1">
    <citation type="journal article" date="2014" name="Int. J. Syst. Evol. Microbiol.">
        <title>Complete genome sequence of Corynebacterium casei LMG S-19264T (=DSM 44701T), isolated from a smear-ripened cheese.</title>
        <authorList>
            <consortium name="US DOE Joint Genome Institute (JGI-PGF)"/>
            <person name="Walter F."/>
            <person name="Albersmeier A."/>
            <person name="Kalinowski J."/>
            <person name="Ruckert C."/>
        </authorList>
    </citation>
    <scope>NUCLEOTIDE SEQUENCE</scope>
    <source>
        <strain evidence="2">CGMCC 4.7201</strain>
    </source>
</reference>
<accession>A0A917ZWT0</accession>
<sequence length="74" mass="7970">MPTRTQTERDRITIEIGYALFTAGLIGLGIFVIAASPVVFWGLRGPDAVTDVRMGLGLGTAAALVRVVSVLRRW</sequence>
<keyword evidence="1" id="KW-1133">Transmembrane helix</keyword>
<keyword evidence="1" id="KW-0472">Membrane</keyword>
<keyword evidence="3" id="KW-1185">Reference proteome</keyword>
<dbReference type="EMBL" id="BMMS01000027">
    <property type="protein sequence ID" value="GGO95931.1"/>
    <property type="molecule type" value="Genomic_DNA"/>
</dbReference>
<dbReference type="Proteomes" id="UP000641932">
    <property type="component" value="Unassembled WGS sequence"/>
</dbReference>
<evidence type="ECO:0000256" key="1">
    <source>
        <dbReference type="SAM" id="Phobius"/>
    </source>
</evidence>
<dbReference type="RefSeq" id="WP_189134440.1">
    <property type="nucleotide sequence ID" value="NZ_BMMS01000027.1"/>
</dbReference>
<dbReference type="Pfam" id="PF19857">
    <property type="entry name" value="DUF6332"/>
    <property type="match status" value="1"/>
</dbReference>
<name>A0A917ZWT0_9ACTN</name>
<evidence type="ECO:0000313" key="2">
    <source>
        <dbReference type="EMBL" id="GGO95931.1"/>
    </source>
</evidence>